<evidence type="ECO:0000256" key="2">
    <source>
        <dbReference type="ARBA" id="ARBA00023125"/>
    </source>
</evidence>
<dbReference type="Gene3D" id="3.40.50.2300">
    <property type="match status" value="2"/>
</dbReference>
<evidence type="ECO:0000256" key="3">
    <source>
        <dbReference type="ARBA" id="ARBA00023163"/>
    </source>
</evidence>
<organism evidence="5 6">
    <name type="scientific">Ciceribacter ferrooxidans</name>
    <dbReference type="NCBI Taxonomy" id="2509717"/>
    <lineage>
        <taxon>Bacteria</taxon>
        <taxon>Pseudomonadati</taxon>
        <taxon>Pseudomonadota</taxon>
        <taxon>Alphaproteobacteria</taxon>
        <taxon>Hyphomicrobiales</taxon>
        <taxon>Rhizobiaceae</taxon>
        <taxon>Ciceribacter</taxon>
    </lineage>
</organism>
<dbReference type="PANTHER" id="PTHR30146">
    <property type="entry name" value="LACI-RELATED TRANSCRIPTIONAL REPRESSOR"/>
    <property type="match status" value="1"/>
</dbReference>
<dbReference type="GO" id="GO:0003700">
    <property type="term" value="F:DNA-binding transcription factor activity"/>
    <property type="evidence" value="ECO:0007669"/>
    <property type="project" value="TreeGrafter"/>
</dbReference>
<dbReference type="CDD" id="cd01392">
    <property type="entry name" value="HTH_LacI"/>
    <property type="match status" value="1"/>
</dbReference>
<dbReference type="RefSeq" id="WP_129330354.1">
    <property type="nucleotide sequence ID" value="NZ_SDVB01000065.1"/>
</dbReference>
<keyword evidence="6" id="KW-1185">Reference proteome</keyword>
<dbReference type="PANTHER" id="PTHR30146:SF2">
    <property type="entry name" value="HTH-TYPE TRANSCRIPTIONAL REGULATOR GNTR"/>
    <property type="match status" value="1"/>
</dbReference>
<dbReference type="SUPFAM" id="SSF47413">
    <property type="entry name" value="lambda repressor-like DNA-binding domains"/>
    <property type="match status" value="1"/>
</dbReference>
<sequence>MGEATQPRLRLPDRKSKVTVKDVAQRAGVGESTVSRIMRNKGPVAEETRKRVMEAVRATGYVPNKIAGSLASLDSHLVGVVIPSLSNIVFPEVLQGIHAALRDSENQPVISVTEYDMDREEAVVRGLLSWKPSAILIAGFEHTDATRRMLIQSDIRVVEMMDIDAVPIDIAVGMSHRRAGYATGRYLVGRGYRRFGYAGHDWTADRRARLRYDGLVDALRDAGLTITAEAIAEAPSSVGVGKEMTARLCAEHPGLDVIVYSNDDMAVGGIFHCMAARISIPDQLAIFGFNGLDIGRELPQPLSTIRSNRFLIGRTAIEKAFESPQRPPEPSVFDTGFEVFAGATA</sequence>
<dbReference type="EMBL" id="SDVB01000065">
    <property type="protein sequence ID" value="RYC26292.1"/>
    <property type="molecule type" value="Genomic_DNA"/>
</dbReference>
<dbReference type="SMART" id="SM00354">
    <property type="entry name" value="HTH_LACI"/>
    <property type="match status" value="1"/>
</dbReference>
<name>A0A4Q2TWD8_9HYPH</name>
<evidence type="ECO:0000259" key="4">
    <source>
        <dbReference type="PROSITE" id="PS50932"/>
    </source>
</evidence>
<dbReference type="InterPro" id="IPR028082">
    <property type="entry name" value="Peripla_BP_I"/>
</dbReference>
<proteinExistence type="predicted"/>
<evidence type="ECO:0000313" key="5">
    <source>
        <dbReference type="EMBL" id="RYC26292.1"/>
    </source>
</evidence>
<dbReference type="Pfam" id="PF00356">
    <property type="entry name" value="LacI"/>
    <property type="match status" value="1"/>
</dbReference>
<dbReference type="SUPFAM" id="SSF53822">
    <property type="entry name" value="Periplasmic binding protein-like I"/>
    <property type="match status" value="1"/>
</dbReference>
<dbReference type="InterPro" id="IPR001761">
    <property type="entry name" value="Peripla_BP/Lac1_sug-bd_dom"/>
</dbReference>
<accession>A0A4Q2TWD8</accession>
<protein>
    <submittedName>
        <fullName evidence="5">LacI family DNA-binding transcriptional regulator</fullName>
    </submittedName>
</protein>
<gene>
    <name evidence="5" type="ORF">EUU22_01525</name>
</gene>
<dbReference type="Gene3D" id="1.10.260.40">
    <property type="entry name" value="lambda repressor-like DNA-binding domains"/>
    <property type="match status" value="1"/>
</dbReference>
<dbReference type="GO" id="GO:0000976">
    <property type="term" value="F:transcription cis-regulatory region binding"/>
    <property type="evidence" value="ECO:0007669"/>
    <property type="project" value="TreeGrafter"/>
</dbReference>
<dbReference type="Proteomes" id="UP000291088">
    <property type="component" value="Unassembled WGS sequence"/>
</dbReference>
<evidence type="ECO:0000256" key="1">
    <source>
        <dbReference type="ARBA" id="ARBA00023015"/>
    </source>
</evidence>
<evidence type="ECO:0000313" key="6">
    <source>
        <dbReference type="Proteomes" id="UP000291088"/>
    </source>
</evidence>
<dbReference type="InterPro" id="IPR000843">
    <property type="entry name" value="HTH_LacI"/>
</dbReference>
<dbReference type="InterPro" id="IPR010982">
    <property type="entry name" value="Lambda_DNA-bd_dom_sf"/>
</dbReference>
<dbReference type="OrthoDB" id="7170131at2"/>
<keyword evidence="1" id="KW-0805">Transcription regulation</keyword>
<dbReference type="PROSITE" id="PS00356">
    <property type="entry name" value="HTH_LACI_1"/>
    <property type="match status" value="1"/>
</dbReference>
<comment type="caution">
    <text evidence="5">The sequence shown here is derived from an EMBL/GenBank/DDBJ whole genome shotgun (WGS) entry which is preliminary data.</text>
</comment>
<keyword evidence="2 5" id="KW-0238">DNA-binding</keyword>
<reference evidence="5 6" key="1">
    <citation type="submission" date="2019-01" db="EMBL/GenBank/DDBJ databases">
        <authorList>
            <person name="Deng T."/>
        </authorList>
    </citation>
    <scope>NUCLEOTIDE SEQUENCE [LARGE SCALE GENOMIC DNA]</scope>
    <source>
        <strain evidence="5 6">F8825</strain>
    </source>
</reference>
<feature type="domain" description="HTH lacI-type" evidence="4">
    <location>
        <begin position="18"/>
        <end position="72"/>
    </location>
</feature>
<dbReference type="AlphaFoldDB" id="A0A4Q2TWD8"/>
<dbReference type="Pfam" id="PF00532">
    <property type="entry name" value="Peripla_BP_1"/>
    <property type="match status" value="1"/>
</dbReference>
<keyword evidence="3" id="KW-0804">Transcription</keyword>
<dbReference type="CDD" id="cd01575">
    <property type="entry name" value="PBP1_GntR"/>
    <property type="match status" value="1"/>
</dbReference>
<dbReference type="PROSITE" id="PS50932">
    <property type="entry name" value="HTH_LACI_2"/>
    <property type="match status" value="1"/>
</dbReference>